<keyword evidence="3" id="KW-1185">Reference proteome</keyword>
<evidence type="ECO:0000256" key="1">
    <source>
        <dbReference type="SAM" id="MobiDB-lite"/>
    </source>
</evidence>
<sequence length="69" mass="7464">MPQIRILEGSTIRNARGAVIIIFIGHPEQLTEARLAQIVARERAAQQETSKVQSAGEAEAKAEDPAQQA</sequence>
<evidence type="ECO:0000313" key="3">
    <source>
        <dbReference type="Proteomes" id="UP001148786"/>
    </source>
</evidence>
<feature type="region of interest" description="Disordered" evidence="1">
    <location>
        <begin position="46"/>
        <end position="69"/>
    </location>
</feature>
<dbReference type="EMBL" id="JANKHO010000501">
    <property type="protein sequence ID" value="KAJ3509140.1"/>
    <property type="molecule type" value="Genomic_DNA"/>
</dbReference>
<evidence type="ECO:0000313" key="2">
    <source>
        <dbReference type="EMBL" id="KAJ3509140.1"/>
    </source>
</evidence>
<dbReference type="Proteomes" id="UP001148786">
    <property type="component" value="Unassembled WGS sequence"/>
</dbReference>
<reference evidence="2" key="1">
    <citation type="submission" date="2022-07" db="EMBL/GenBank/DDBJ databases">
        <title>Genome Sequence of Agrocybe chaxingu.</title>
        <authorList>
            <person name="Buettner E."/>
        </authorList>
    </citation>
    <scope>NUCLEOTIDE SEQUENCE</scope>
    <source>
        <strain evidence="2">MP-N11</strain>
    </source>
</reference>
<organism evidence="2 3">
    <name type="scientific">Agrocybe chaxingu</name>
    <dbReference type="NCBI Taxonomy" id="84603"/>
    <lineage>
        <taxon>Eukaryota</taxon>
        <taxon>Fungi</taxon>
        <taxon>Dikarya</taxon>
        <taxon>Basidiomycota</taxon>
        <taxon>Agaricomycotina</taxon>
        <taxon>Agaricomycetes</taxon>
        <taxon>Agaricomycetidae</taxon>
        <taxon>Agaricales</taxon>
        <taxon>Agaricineae</taxon>
        <taxon>Strophariaceae</taxon>
        <taxon>Agrocybe</taxon>
    </lineage>
</organism>
<proteinExistence type="predicted"/>
<feature type="compositionally biased region" description="Basic and acidic residues" evidence="1">
    <location>
        <begin position="58"/>
        <end position="69"/>
    </location>
</feature>
<accession>A0A9W8K2G9</accession>
<protein>
    <submittedName>
        <fullName evidence="2">Uncharacterized protein</fullName>
    </submittedName>
</protein>
<gene>
    <name evidence="2" type="ORF">NLJ89_g5376</name>
</gene>
<dbReference type="OrthoDB" id="10416731at2759"/>
<name>A0A9W8K2G9_9AGAR</name>
<dbReference type="AlphaFoldDB" id="A0A9W8K2G9"/>
<comment type="caution">
    <text evidence="2">The sequence shown here is derived from an EMBL/GenBank/DDBJ whole genome shotgun (WGS) entry which is preliminary data.</text>
</comment>